<dbReference type="RefSeq" id="WP_113891598.1">
    <property type="nucleotide sequence ID" value="NZ_QNRK01000031.1"/>
</dbReference>
<sequence>MRVLAISGSLRQGSSNTAALEALARLAPDGMRVLVYHDIARLPPYNPDDDVEDQPKPELVVTFRAIVGACDAIVIATPEYAHGVPGMFKNALDWLVASETFAGKRVVLINTSPRAFHAQANLREILATMAARLLADAFITLPLTSKTITCEEIVADPTCSRRLGHVLDALREAVQES</sequence>
<keyword evidence="3" id="KW-1185">Reference proteome</keyword>
<dbReference type="GO" id="GO:0010181">
    <property type="term" value="F:FMN binding"/>
    <property type="evidence" value="ECO:0007669"/>
    <property type="project" value="TreeGrafter"/>
</dbReference>
<evidence type="ECO:0000313" key="2">
    <source>
        <dbReference type="EMBL" id="RBP06398.1"/>
    </source>
</evidence>
<dbReference type="AlphaFoldDB" id="A0A366EVJ2"/>
<dbReference type="EMBL" id="QNRK01000031">
    <property type="protein sequence ID" value="RBP06398.1"/>
    <property type="molecule type" value="Genomic_DNA"/>
</dbReference>
<dbReference type="PANTHER" id="PTHR30543">
    <property type="entry name" value="CHROMATE REDUCTASE"/>
    <property type="match status" value="1"/>
</dbReference>
<evidence type="ECO:0000313" key="3">
    <source>
        <dbReference type="Proteomes" id="UP000253529"/>
    </source>
</evidence>
<dbReference type="OrthoDB" id="9812295at2"/>
<dbReference type="Proteomes" id="UP000253529">
    <property type="component" value="Unassembled WGS sequence"/>
</dbReference>
<dbReference type="InterPro" id="IPR050712">
    <property type="entry name" value="NAD(P)H-dep_reductase"/>
</dbReference>
<dbReference type="Gene3D" id="3.40.50.360">
    <property type="match status" value="1"/>
</dbReference>
<accession>A0A366EVJ2</accession>
<gene>
    <name evidence="2" type="ORF">DFR50_13118</name>
</gene>
<evidence type="ECO:0000259" key="1">
    <source>
        <dbReference type="Pfam" id="PF03358"/>
    </source>
</evidence>
<comment type="caution">
    <text evidence="2">The sequence shown here is derived from an EMBL/GenBank/DDBJ whole genome shotgun (WGS) entry which is preliminary data.</text>
</comment>
<protein>
    <submittedName>
        <fullName evidence="2">NAD(P)H-dependent FMN reductase</fullName>
    </submittedName>
</protein>
<dbReference type="SUPFAM" id="SSF52218">
    <property type="entry name" value="Flavoproteins"/>
    <property type="match status" value="1"/>
</dbReference>
<dbReference type="InterPro" id="IPR005025">
    <property type="entry name" value="FMN_Rdtase-like_dom"/>
</dbReference>
<feature type="domain" description="NADPH-dependent FMN reductase-like" evidence="1">
    <location>
        <begin position="1"/>
        <end position="136"/>
    </location>
</feature>
<dbReference type="GO" id="GO:0005829">
    <property type="term" value="C:cytosol"/>
    <property type="evidence" value="ECO:0007669"/>
    <property type="project" value="TreeGrafter"/>
</dbReference>
<dbReference type="Pfam" id="PF03358">
    <property type="entry name" value="FMN_red"/>
    <property type="match status" value="1"/>
</dbReference>
<reference evidence="2 3" key="1">
    <citation type="submission" date="2018-06" db="EMBL/GenBank/DDBJ databases">
        <title>Genomic Encyclopedia of Type Strains, Phase IV (KMG-IV): sequencing the most valuable type-strain genomes for metagenomic binning, comparative biology and taxonomic classification.</title>
        <authorList>
            <person name="Goeker M."/>
        </authorList>
    </citation>
    <scope>NUCLEOTIDE SEQUENCE [LARGE SCALE GENOMIC DNA]</scope>
    <source>
        <strain evidence="2 3">DSM 24875</strain>
    </source>
</reference>
<dbReference type="InterPro" id="IPR029039">
    <property type="entry name" value="Flavoprotein-like_sf"/>
</dbReference>
<dbReference type="GO" id="GO:0016491">
    <property type="term" value="F:oxidoreductase activity"/>
    <property type="evidence" value="ECO:0007669"/>
    <property type="project" value="InterPro"/>
</dbReference>
<dbReference type="PANTHER" id="PTHR30543:SF21">
    <property type="entry name" value="NAD(P)H-DEPENDENT FMN REDUCTASE LOT6"/>
    <property type="match status" value="1"/>
</dbReference>
<name>A0A366EVJ2_9HYPH</name>
<organism evidence="2 3">
    <name type="scientific">Roseiarcus fermentans</name>
    <dbReference type="NCBI Taxonomy" id="1473586"/>
    <lineage>
        <taxon>Bacteria</taxon>
        <taxon>Pseudomonadati</taxon>
        <taxon>Pseudomonadota</taxon>
        <taxon>Alphaproteobacteria</taxon>
        <taxon>Hyphomicrobiales</taxon>
        <taxon>Roseiarcaceae</taxon>
        <taxon>Roseiarcus</taxon>
    </lineage>
</organism>
<proteinExistence type="predicted"/>